<dbReference type="AlphaFoldDB" id="A0A9P4IAL9"/>
<name>A0A9P4IAL9_9PEZI</name>
<protein>
    <submittedName>
        <fullName evidence="3">Uncharacterized protein</fullName>
    </submittedName>
</protein>
<reference evidence="3" key="1">
    <citation type="journal article" date="2020" name="Stud. Mycol.">
        <title>101 Dothideomycetes genomes: a test case for predicting lifestyles and emergence of pathogens.</title>
        <authorList>
            <person name="Haridas S."/>
            <person name="Albert R."/>
            <person name="Binder M."/>
            <person name="Bloem J."/>
            <person name="Labutti K."/>
            <person name="Salamov A."/>
            <person name="Andreopoulos B."/>
            <person name="Baker S."/>
            <person name="Barry K."/>
            <person name="Bills G."/>
            <person name="Bluhm B."/>
            <person name="Cannon C."/>
            <person name="Castanera R."/>
            <person name="Culley D."/>
            <person name="Daum C."/>
            <person name="Ezra D."/>
            <person name="Gonzalez J."/>
            <person name="Henrissat B."/>
            <person name="Kuo A."/>
            <person name="Liang C."/>
            <person name="Lipzen A."/>
            <person name="Lutzoni F."/>
            <person name="Magnuson J."/>
            <person name="Mondo S."/>
            <person name="Nolan M."/>
            <person name="Ohm R."/>
            <person name="Pangilinan J."/>
            <person name="Park H.-J."/>
            <person name="Ramirez L."/>
            <person name="Alfaro M."/>
            <person name="Sun H."/>
            <person name="Tritt A."/>
            <person name="Yoshinaga Y."/>
            <person name="Zwiers L.-H."/>
            <person name="Turgeon B."/>
            <person name="Goodwin S."/>
            <person name="Spatafora J."/>
            <person name="Crous P."/>
            <person name="Grigoriev I."/>
        </authorList>
    </citation>
    <scope>NUCLEOTIDE SEQUENCE</scope>
    <source>
        <strain evidence="3">CBS 133067</strain>
    </source>
</reference>
<keyword evidence="4" id="KW-1185">Reference proteome</keyword>
<evidence type="ECO:0000313" key="3">
    <source>
        <dbReference type="EMBL" id="KAF2095903.1"/>
    </source>
</evidence>
<feature type="transmembrane region" description="Helical" evidence="2">
    <location>
        <begin position="43"/>
        <end position="61"/>
    </location>
</feature>
<keyword evidence="2" id="KW-1133">Transmembrane helix</keyword>
<dbReference type="Proteomes" id="UP000799772">
    <property type="component" value="Unassembled WGS sequence"/>
</dbReference>
<evidence type="ECO:0000256" key="1">
    <source>
        <dbReference type="SAM" id="MobiDB-lite"/>
    </source>
</evidence>
<evidence type="ECO:0000313" key="4">
    <source>
        <dbReference type="Proteomes" id="UP000799772"/>
    </source>
</evidence>
<feature type="transmembrane region" description="Helical" evidence="2">
    <location>
        <begin position="121"/>
        <end position="142"/>
    </location>
</feature>
<feature type="transmembrane region" description="Helical" evidence="2">
    <location>
        <begin position="81"/>
        <end position="101"/>
    </location>
</feature>
<dbReference type="EMBL" id="ML978130">
    <property type="protein sequence ID" value="KAF2095903.1"/>
    <property type="molecule type" value="Genomic_DNA"/>
</dbReference>
<dbReference type="OrthoDB" id="5241710at2759"/>
<evidence type="ECO:0000256" key="2">
    <source>
        <dbReference type="SAM" id="Phobius"/>
    </source>
</evidence>
<proteinExistence type="predicted"/>
<keyword evidence="2" id="KW-0812">Transmembrane</keyword>
<accession>A0A9P4IAL9</accession>
<sequence length="187" mass="20671">MPPQLVLTPHLTFFLRKTTVFTFPPALILCVVHGIVAECAVPALGLIPLFASAVLGAFLMYRDKIAFSGSPISLTRAHVCLSDFGLGVALIAILIPSWIFVPQCWQHRGDIMLGTYATVPLMINFAIHVYFFAANGLCFLSIHEGCPNCRQSLHDQEFNPALSDMEPYRDLEDQPPKPASDDYVRLP</sequence>
<organism evidence="3 4">
    <name type="scientific">Rhizodiscina lignyota</name>
    <dbReference type="NCBI Taxonomy" id="1504668"/>
    <lineage>
        <taxon>Eukaryota</taxon>
        <taxon>Fungi</taxon>
        <taxon>Dikarya</taxon>
        <taxon>Ascomycota</taxon>
        <taxon>Pezizomycotina</taxon>
        <taxon>Dothideomycetes</taxon>
        <taxon>Pleosporomycetidae</taxon>
        <taxon>Aulographales</taxon>
        <taxon>Rhizodiscinaceae</taxon>
        <taxon>Rhizodiscina</taxon>
    </lineage>
</organism>
<comment type="caution">
    <text evidence="3">The sequence shown here is derived from an EMBL/GenBank/DDBJ whole genome shotgun (WGS) entry which is preliminary data.</text>
</comment>
<keyword evidence="2" id="KW-0472">Membrane</keyword>
<feature type="transmembrane region" description="Helical" evidence="2">
    <location>
        <begin position="20"/>
        <end position="37"/>
    </location>
</feature>
<feature type="region of interest" description="Disordered" evidence="1">
    <location>
        <begin position="166"/>
        <end position="187"/>
    </location>
</feature>
<gene>
    <name evidence="3" type="ORF">NA57DRAFT_78678</name>
</gene>